<protein>
    <submittedName>
        <fullName evidence="2">Uncharacterized protein</fullName>
    </submittedName>
</protein>
<proteinExistence type="predicted"/>
<feature type="non-terminal residue" evidence="2">
    <location>
        <position position="1"/>
    </location>
</feature>
<comment type="caution">
    <text evidence="2">The sequence shown here is derived from an EMBL/GenBank/DDBJ whole genome shotgun (WGS) entry which is preliminary data.</text>
</comment>
<gene>
    <name evidence="2" type="ORF">AFUS01_LOCUS37076</name>
</gene>
<evidence type="ECO:0000256" key="1">
    <source>
        <dbReference type="SAM" id="MobiDB-lite"/>
    </source>
</evidence>
<feature type="region of interest" description="Disordered" evidence="1">
    <location>
        <begin position="1"/>
        <end position="23"/>
    </location>
</feature>
<organism evidence="2 3">
    <name type="scientific">Allacma fusca</name>
    <dbReference type="NCBI Taxonomy" id="39272"/>
    <lineage>
        <taxon>Eukaryota</taxon>
        <taxon>Metazoa</taxon>
        <taxon>Ecdysozoa</taxon>
        <taxon>Arthropoda</taxon>
        <taxon>Hexapoda</taxon>
        <taxon>Collembola</taxon>
        <taxon>Symphypleona</taxon>
        <taxon>Sminthuridae</taxon>
        <taxon>Allacma</taxon>
    </lineage>
</organism>
<dbReference type="AlphaFoldDB" id="A0A8J2L8D7"/>
<name>A0A8J2L8D7_9HEXA</name>
<dbReference type="EMBL" id="CAJVCH010542142">
    <property type="protein sequence ID" value="CAG7827065.1"/>
    <property type="molecule type" value="Genomic_DNA"/>
</dbReference>
<keyword evidence="3" id="KW-1185">Reference proteome</keyword>
<accession>A0A8J2L8D7</accession>
<reference evidence="2" key="1">
    <citation type="submission" date="2021-06" db="EMBL/GenBank/DDBJ databases">
        <authorList>
            <person name="Hodson N. C."/>
            <person name="Mongue J. A."/>
            <person name="Jaron S. K."/>
        </authorList>
    </citation>
    <scope>NUCLEOTIDE SEQUENCE</scope>
</reference>
<evidence type="ECO:0000313" key="3">
    <source>
        <dbReference type="Proteomes" id="UP000708208"/>
    </source>
</evidence>
<dbReference type="Proteomes" id="UP000708208">
    <property type="component" value="Unassembled WGS sequence"/>
</dbReference>
<sequence length="23" mass="2502">PLAPTHLTIGDTREIHSFTIPQG</sequence>
<evidence type="ECO:0000313" key="2">
    <source>
        <dbReference type="EMBL" id="CAG7827065.1"/>
    </source>
</evidence>